<keyword evidence="3 8" id="KW-0547">Nucleotide-binding</keyword>
<reference evidence="10 11" key="1">
    <citation type="submission" date="2024-03" db="EMBL/GenBank/DDBJ databases">
        <title>Human intestinal bacterial collection.</title>
        <authorList>
            <person name="Pauvert C."/>
            <person name="Hitch T.C.A."/>
            <person name="Clavel T."/>
        </authorList>
    </citation>
    <scope>NUCLEOTIDE SEQUENCE [LARGE SCALE GENOMIC DNA]</scope>
    <source>
        <strain evidence="10 11">CLA-JM-H44</strain>
    </source>
</reference>
<keyword evidence="4 8" id="KW-0067">ATP-binding</keyword>
<dbReference type="Pfam" id="PF01425">
    <property type="entry name" value="Amidase"/>
    <property type="match status" value="1"/>
</dbReference>
<organism evidence="10 11">
    <name type="scientific">Solibaculum intestinale</name>
    <dbReference type="NCBI Taxonomy" id="3133165"/>
    <lineage>
        <taxon>Bacteria</taxon>
        <taxon>Bacillati</taxon>
        <taxon>Bacillota</taxon>
        <taxon>Clostridia</taxon>
        <taxon>Eubacteriales</taxon>
        <taxon>Oscillospiraceae</taxon>
        <taxon>Solibaculum</taxon>
    </lineage>
</organism>
<dbReference type="PANTHER" id="PTHR11895">
    <property type="entry name" value="TRANSAMIDASE"/>
    <property type="match status" value="1"/>
</dbReference>
<comment type="function">
    <text evidence="6 8">Allows the formation of correctly charged Gln-tRNA(Gln) through the transamidation of misacylated Glu-tRNA(Gln) in organisms which lack glutaminyl-tRNA synthetase. The reaction takes place in the presence of glutamine and ATP through an activated gamma-phospho-Glu-tRNA(Gln).</text>
</comment>
<dbReference type="InterPro" id="IPR004412">
    <property type="entry name" value="GatA"/>
</dbReference>
<sequence>MIKLDESALSLGERLKKREVGVREAAGAVLERIEKKDGECRAYLSVFKEEAFKRADEIQKQIDAGEAASPLAGVPMAIKDNICVKGLPTTCGSRMLEHFRPPYDATVTTRLHDAGAVLLGKLNMDEFAMGSTTETSYFGACKNPWDVTRVPGGSSGGAAAAVAAAEAYYTLGSDTGGSIRQPCSFCGVTGLKPTYGAVSRYGLVAYASSLDQIGPIARDAKDLAAVLDVIVGKDEKDATSVDAGEGGYLVSLTGDVRGLKVGIPSDYFGEGLDEEVKEKVLAAAKKLEEMGAVVEEFPMPMVEYAIPAYYIIASAEATSNLSRYDGIKYGFRAEKFDDLIDLYVQSRSQGFGMEVKRRIMLGNFVLSSGYYDAYYKKALQVKALIKGEFDKAFERFDLLLGPAAPTTALKLGESLQDPLKMYLGDIYTVSVNLAGLPGLVAPCGFDGQGLPVGVQLIGRPFGEKTLLNTAYAYQQATDFHTKRPQEGREDR</sequence>
<feature type="active site" description="Acyl-ester intermediate" evidence="8">
    <location>
        <position position="178"/>
    </location>
</feature>
<dbReference type="PROSITE" id="PS00571">
    <property type="entry name" value="AMIDASES"/>
    <property type="match status" value="1"/>
</dbReference>
<evidence type="ECO:0000313" key="11">
    <source>
        <dbReference type="Proteomes" id="UP001489509"/>
    </source>
</evidence>
<evidence type="ECO:0000256" key="1">
    <source>
        <dbReference type="ARBA" id="ARBA00008069"/>
    </source>
</evidence>
<name>A0ABV1E406_9FIRM</name>
<evidence type="ECO:0000256" key="6">
    <source>
        <dbReference type="ARBA" id="ARBA00025295"/>
    </source>
</evidence>
<comment type="catalytic activity">
    <reaction evidence="7 8">
        <text>L-glutamyl-tRNA(Gln) + L-glutamine + ATP + H2O = L-glutaminyl-tRNA(Gln) + L-glutamate + ADP + phosphate + H(+)</text>
        <dbReference type="Rhea" id="RHEA:17521"/>
        <dbReference type="Rhea" id="RHEA-COMP:9681"/>
        <dbReference type="Rhea" id="RHEA-COMP:9684"/>
        <dbReference type="ChEBI" id="CHEBI:15377"/>
        <dbReference type="ChEBI" id="CHEBI:15378"/>
        <dbReference type="ChEBI" id="CHEBI:29985"/>
        <dbReference type="ChEBI" id="CHEBI:30616"/>
        <dbReference type="ChEBI" id="CHEBI:43474"/>
        <dbReference type="ChEBI" id="CHEBI:58359"/>
        <dbReference type="ChEBI" id="CHEBI:78520"/>
        <dbReference type="ChEBI" id="CHEBI:78521"/>
        <dbReference type="ChEBI" id="CHEBI:456216"/>
        <dbReference type="EC" id="6.3.5.7"/>
    </reaction>
</comment>
<dbReference type="InterPro" id="IPR000120">
    <property type="entry name" value="Amidase"/>
</dbReference>
<dbReference type="InterPro" id="IPR023631">
    <property type="entry name" value="Amidase_dom"/>
</dbReference>
<keyword evidence="2 8" id="KW-0436">Ligase</keyword>
<keyword evidence="11" id="KW-1185">Reference proteome</keyword>
<dbReference type="InterPro" id="IPR020556">
    <property type="entry name" value="Amidase_CS"/>
</dbReference>
<dbReference type="InterPro" id="IPR036928">
    <property type="entry name" value="AS_sf"/>
</dbReference>
<evidence type="ECO:0000259" key="9">
    <source>
        <dbReference type="Pfam" id="PF01425"/>
    </source>
</evidence>
<comment type="caution">
    <text evidence="10">The sequence shown here is derived from an EMBL/GenBank/DDBJ whole genome shotgun (WGS) entry which is preliminary data.</text>
</comment>
<feature type="active site" description="Charge relay system" evidence="8">
    <location>
        <position position="79"/>
    </location>
</feature>
<protein>
    <recommendedName>
        <fullName evidence="8">Glutamyl-tRNA(Gln) amidotransferase subunit A</fullName>
        <shortName evidence="8">Glu-ADT subunit A</shortName>
        <ecNumber evidence="8">6.3.5.7</ecNumber>
    </recommendedName>
</protein>
<keyword evidence="5 8" id="KW-0648">Protein biosynthesis</keyword>
<accession>A0ABV1E406</accession>
<gene>
    <name evidence="8 10" type="primary">gatA</name>
    <name evidence="10" type="ORF">WMO26_11485</name>
</gene>
<dbReference type="PANTHER" id="PTHR11895:SF151">
    <property type="entry name" value="GLUTAMYL-TRNA(GLN) AMIDOTRANSFERASE SUBUNIT A"/>
    <property type="match status" value="1"/>
</dbReference>
<evidence type="ECO:0000256" key="2">
    <source>
        <dbReference type="ARBA" id="ARBA00022598"/>
    </source>
</evidence>
<evidence type="ECO:0000256" key="8">
    <source>
        <dbReference type="HAMAP-Rule" id="MF_00120"/>
    </source>
</evidence>
<dbReference type="HAMAP" id="MF_00120">
    <property type="entry name" value="GatA"/>
    <property type="match status" value="1"/>
</dbReference>
<dbReference type="NCBIfam" id="TIGR00132">
    <property type="entry name" value="gatA"/>
    <property type="match status" value="1"/>
</dbReference>
<comment type="subunit">
    <text evidence="8">Heterotrimer of A, B and C subunits.</text>
</comment>
<evidence type="ECO:0000256" key="3">
    <source>
        <dbReference type="ARBA" id="ARBA00022741"/>
    </source>
</evidence>
<dbReference type="SUPFAM" id="SSF75304">
    <property type="entry name" value="Amidase signature (AS) enzymes"/>
    <property type="match status" value="1"/>
</dbReference>
<dbReference type="EMBL" id="JBBMFD010000025">
    <property type="protein sequence ID" value="MEQ2441450.1"/>
    <property type="molecule type" value="Genomic_DNA"/>
</dbReference>
<evidence type="ECO:0000256" key="7">
    <source>
        <dbReference type="ARBA" id="ARBA00047407"/>
    </source>
</evidence>
<comment type="similarity">
    <text evidence="1 8">Belongs to the amidase family. GatA subfamily.</text>
</comment>
<dbReference type="RefSeq" id="WP_349220537.1">
    <property type="nucleotide sequence ID" value="NZ_JBBMFD010000025.1"/>
</dbReference>
<dbReference type="EC" id="6.3.5.7" evidence="8"/>
<dbReference type="Gene3D" id="3.90.1300.10">
    <property type="entry name" value="Amidase signature (AS) domain"/>
    <property type="match status" value="1"/>
</dbReference>
<evidence type="ECO:0000256" key="5">
    <source>
        <dbReference type="ARBA" id="ARBA00022917"/>
    </source>
</evidence>
<evidence type="ECO:0000256" key="4">
    <source>
        <dbReference type="ARBA" id="ARBA00022840"/>
    </source>
</evidence>
<dbReference type="Proteomes" id="UP001489509">
    <property type="component" value="Unassembled WGS sequence"/>
</dbReference>
<evidence type="ECO:0000313" key="10">
    <source>
        <dbReference type="EMBL" id="MEQ2441450.1"/>
    </source>
</evidence>
<proteinExistence type="inferred from homology"/>
<feature type="active site" description="Charge relay system" evidence="8">
    <location>
        <position position="154"/>
    </location>
</feature>
<feature type="domain" description="Amidase" evidence="9">
    <location>
        <begin position="28"/>
        <end position="467"/>
    </location>
</feature>